<proteinExistence type="predicted"/>
<dbReference type="EMBL" id="LJGU01000093">
    <property type="protein sequence ID" value="OEV05699.1"/>
    <property type="molecule type" value="Genomic_DNA"/>
</dbReference>
<dbReference type="AlphaFoldDB" id="A0A1E7KNY8"/>
<dbReference type="STRING" id="1075402.AN216_01655"/>
<organism evidence="1 2">
    <name type="scientific">Streptomyces oceani</name>
    <dbReference type="NCBI Taxonomy" id="1075402"/>
    <lineage>
        <taxon>Bacteria</taxon>
        <taxon>Bacillati</taxon>
        <taxon>Actinomycetota</taxon>
        <taxon>Actinomycetes</taxon>
        <taxon>Kitasatosporales</taxon>
        <taxon>Streptomycetaceae</taxon>
        <taxon>Streptomyces</taxon>
    </lineage>
</organism>
<dbReference type="Proteomes" id="UP000176101">
    <property type="component" value="Unassembled WGS sequence"/>
</dbReference>
<accession>A0A1E7KNY8</accession>
<keyword evidence="2" id="KW-1185">Reference proteome</keyword>
<reference evidence="1 2" key="1">
    <citation type="journal article" date="2016" name="Front. Microbiol.">
        <title>Comparative Genomics Analysis of Streptomyces Species Reveals Their Adaptation to the Marine Environment and Their Diversity at the Genomic Level.</title>
        <authorList>
            <person name="Tian X."/>
            <person name="Zhang Z."/>
            <person name="Yang T."/>
            <person name="Chen M."/>
            <person name="Li J."/>
            <person name="Chen F."/>
            <person name="Yang J."/>
            <person name="Li W."/>
            <person name="Zhang B."/>
            <person name="Zhang Z."/>
            <person name="Wu J."/>
            <person name="Zhang C."/>
            <person name="Long L."/>
            <person name="Xiao J."/>
        </authorList>
    </citation>
    <scope>NUCLEOTIDE SEQUENCE [LARGE SCALE GENOMIC DNA]</scope>
    <source>
        <strain evidence="1 2">SCSIO 02100</strain>
    </source>
</reference>
<gene>
    <name evidence="1" type="ORF">AN216_01655</name>
</gene>
<name>A0A1E7KNY8_9ACTN</name>
<evidence type="ECO:0000313" key="1">
    <source>
        <dbReference type="EMBL" id="OEV05699.1"/>
    </source>
</evidence>
<sequence>MYSAEARDFSFKQASSPVFFHAVSSAEAWSWLTRSRRAHTCAVATLTHLRDGGEDQTFGSKHDLSP</sequence>
<protein>
    <submittedName>
        <fullName evidence="1">Uncharacterized protein</fullName>
    </submittedName>
</protein>
<comment type="caution">
    <text evidence="1">The sequence shown here is derived from an EMBL/GenBank/DDBJ whole genome shotgun (WGS) entry which is preliminary data.</text>
</comment>
<evidence type="ECO:0000313" key="2">
    <source>
        <dbReference type="Proteomes" id="UP000176101"/>
    </source>
</evidence>